<keyword evidence="3" id="KW-1185">Reference proteome</keyword>
<feature type="transmembrane region" description="Helical" evidence="1">
    <location>
        <begin position="45"/>
        <end position="66"/>
    </location>
</feature>
<dbReference type="Proteomes" id="UP000094707">
    <property type="component" value="Chromosome I"/>
</dbReference>
<keyword evidence="1" id="KW-0812">Transmembrane</keyword>
<name>A0A1D3L1E0_9EURY</name>
<protein>
    <submittedName>
        <fullName evidence="2">Uncharacterized protein</fullName>
    </submittedName>
</protein>
<dbReference type="GeneID" id="30411781"/>
<dbReference type="RefSeq" id="WP_071906647.1">
    <property type="nucleotide sequence ID" value="NZ_LT607756.1"/>
</dbReference>
<sequence length="113" mass="11744">MGSLTGALFSLFSTYADLSGIGILLSNVVAGFTANYVAESKDDYILVGGVSGTISSVLMVAIDLFLPKSPWGFVNLSVFGFLSVAVSISGGGFLLGALGIHSEKVFRMRSIID</sequence>
<reference evidence="2 3" key="1">
    <citation type="submission" date="2016-08" db="EMBL/GenBank/DDBJ databases">
        <authorList>
            <person name="Seilhamer J.J."/>
        </authorList>
    </citation>
    <scope>NUCLEOTIDE SEQUENCE [LARGE SCALE GENOMIC DNA]</scope>
    <source>
        <strain evidence="2">Buetzberg</strain>
    </source>
</reference>
<keyword evidence="1" id="KW-1133">Transmembrane helix</keyword>
<evidence type="ECO:0000313" key="3">
    <source>
        <dbReference type="Proteomes" id="UP000094707"/>
    </source>
</evidence>
<keyword evidence="1" id="KW-0472">Membrane</keyword>
<dbReference type="AlphaFoldDB" id="A0A1D3L1E0"/>
<proteinExistence type="predicted"/>
<gene>
    <name evidence="2" type="ORF">MCBB_0934</name>
</gene>
<feature type="transmembrane region" description="Helical" evidence="1">
    <location>
        <begin position="78"/>
        <end position="100"/>
    </location>
</feature>
<feature type="transmembrane region" description="Helical" evidence="1">
    <location>
        <begin position="20"/>
        <end position="38"/>
    </location>
</feature>
<dbReference type="EMBL" id="LT607756">
    <property type="protein sequence ID" value="SCG85494.1"/>
    <property type="molecule type" value="Genomic_DNA"/>
</dbReference>
<evidence type="ECO:0000313" key="2">
    <source>
        <dbReference type="EMBL" id="SCG85494.1"/>
    </source>
</evidence>
<organism evidence="2 3">
    <name type="scientific">Methanobacterium congolense</name>
    <dbReference type="NCBI Taxonomy" id="118062"/>
    <lineage>
        <taxon>Archaea</taxon>
        <taxon>Methanobacteriati</taxon>
        <taxon>Methanobacteriota</taxon>
        <taxon>Methanomada group</taxon>
        <taxon>Methanobacteria</taxon>
        <taxon>Methanobacteriales</taxon>
        <taxon>Methanobacteriaceae</taxon>
        <taxon>Methanobacterium</taxon>
    </lineage>
</organism>
<evidence type="ECO:0000256" key="1">
    <source>
        <dbReference type="SAM" id="Phobius"/>
    </source>
</evidence>
<dbReference type="OrthoDB" id="385473at2157"/>
<accession>A0A1D3L1E0</accession>
<dbReference type="KEGG" id="mcub:MCBB_0934"/>